<feature type="domain" description="Cytidyltransferase-like" evidence="10">
    <location>
        <begin position="4"/>
        <end position="131"/>
    </location>
</feature>
<comment type="catalytic activity">
    <reaction evidence="8 9">
        <text>(R)-4'-phosphopantetheine + ATP + H(+) = 3'-dephospho-CoA + diphosphate</text>
        <dbReference type="Rhea" id="RHEA:19801"/>
        <dbReference type="ChEBI" id="CHEBI:15378"/>
        <dbReference type="ChEBI" id="CHEBI:30616"/>
        <dbReference type="ChEBI" id="CHEBI:33019"/>
        <dbReference type="ChEBI" id="CHEBI:57328"/>
        <dbReference type="ChEBI" id="CHEBI:61723"/>
        <dbReference type="EC" id="2.7.7.3"/>
    </reaction>
</comment>
<reference evidence="11 12" key="1">
    <citation type="submission" date="2019-01" db="EMBL/GenBank/DDBJ databases">
        <title>Lactibacter flavus gen. nov., sp. nov., a novel bacterium of the family Propionibacteriaceae isolated from raw milk and dairy products.</title>
        <authorList>
            <person name="Huptas C."/>
            <person name="Wenning M."/>
            <person name="Breitenwieser F."/>
            <person name="Doll E."/>
            <person name="Von Neubeck M."/>
            <person name="Busse H.-J."/>
            <person name="Scherer S."/>
        </authorList>
    </citation>
    <scope>NUCLEOTIDE SEQUENCE [LARGE SCALE GENOMIC DNA]</scope>
    <source>
        <strain evidence="11 12">DSM 22130</strain>
    </source>
</reference>
<feature type="binding site" evidence="9">
    <location>
        <position position="86"/>
    </location>
    <ligand>
        <name>substrate</name>
    </ligand>
</feature>
<dbReference type="OrthoDB" id="9806661at2"/>
<proteinExistence type="inferred from homology"/>
<keyword evidence="1 9" id="KW-0963">Cytoplasm</keyword>
<feature type="binding site" evidence="9">
    <location>
        <position position="97"/>
    </location>
    <ligand>
        <name>ATP</name>
        <dbReference type="ChEBI" id="CHEBI:30616"/>
    </ligand>
</feature>
<evidence type="ECO:0000256" key="9">
    <source>
        <dbReference type="HAMAP-Rule" id="MF_00151"/>
    </source>
</evidence>
<dbReference type="NCBIfam" id="TIGR00125">
    <property type="entry name" value="cyt_tran_rel"/>
    <property type="match status" value="1"/>
</dbReference>
<name>A0A4Q9KMI3_PROTD</name>
<feature type="binding site" evidence="9">
    <location>
        <position position="16"/>
    </location>
    <ligand>
        <name>ATP</name>
        <dbReference type="ChEBI" id="CHEBI:30616"/>
    </ligand>
</feature>
<comment type="subunit">
    <text evidence="9">Homohexamer.</text>
</comment>
<feature type="binding site" evidence="9">
    <location>
        <position position="8"/>
    </location>
    <ligand>
        <name>substrate</name>
    </ligand>
</feature>
<keyword evidence="3 9" id="KW-0548">Nucleotidyltransferase</keyword>
<comment type="subcellular location">
    <subcellularLocation>
        <location evidence="9">Cytoplasm</location>
    </subcellularLocation>
</comment>
<dbReference type="PANTHER" id="PTHR21342:SF1">
    <property type="entry name" value="PHOSPHOPANTETHEINE ADENYLYLTRANSFERASE"/>
    <property type="match status" value="1"/>
</dbReference>
<feature type="binding site" evidence="9">
    <location>
        <position position="72"/>
    </location>
    <ligand>
        <name>substrate</name>
    </ligand>
</feature>
<evidence type="ECO:0000313" key="11">
    <source>
        <dbReference type="EMBL" id="TBT95614.1"/>
    </source>
</evidence>
<feature type="binding site" evidence="9">
    <location>
        <begin position="87"/>
        <end position="89"/>
    </location>
    <ligand>
        <name>ATP</name>
        <dbReference type="ChEBI" id="CHEBI:30616"/>
    </ligand>
</feature>
<evidence type="ECO:0000313" key="12">
    <source>
        <dbReference type="Proteomes" id="UP000291933"/>
    </source>
</evidence>
<dbReference type="EC" id="2.7.7.3" evidence="9"/>
<keyword evidence="4 9" id="KW-0547">Nucleotide-binding</keyword>
<keyword evidence="2 9" id="KW-0808">Transferase</keyword>
<evidence type="ECO:0000256" key="5">
    <source>
        <dbReference type="ARBA" id="ARBA00022840"/>
    </source>
</evidence>
<keyword evidence="12" id="KW-1185">Reference proteome</keyword>
<evidence type="ECO:0000256" key="4">
    <source>
        <dbReference type="ARBA" id="ARBA00022741"/>
    </source>
</evidence>
<evidence type="ECO:0000256" key="2">
    <source>
        <dbReference type="ARBA" id="ARBA00022679"/>
    </source>
</evidence>
<dbReference type="HAMAP" id="MF_00151">
    <property type="entry name" value="PPAT_bact"/>
    <property type="match status" value="1"/>
</dbReference>
<dbReference type="PRINTS" id="PR01020">
    <property type="entry name" value="LPSBIOSNTHSS"/>
</dbReference>
<evidence type="ECO:0000256" key="8">
    <source>
        <dbReference type="ARBA" id="ARBA00029346"/>
    </source>
</evidence>
<feature type="binding site" evidence="9">
    <location>
        <begin position="8"/>
        <end position="9"/>
    </location>
    <ligand>
        <name>ATP</name>
        <dbReference type="ChEBI" id="CHEBI:30616"/>
    </ligand>
</feature>
<dbReference type="PANTHER" id="PTHR21342">
    <property type="entry name" value="PHOSPHOPANTETHEINE ADENYLYLTRANSFERASE"/>
    <property type="match status" value="1"/>
</dbReference>
<keyword evidence="6 9" id="KW-0460">Magnesium</keyword>
<accession>A0A4Q9KMI3</accession>
<keyword evidence="7 9" id="KW-0173">Coenzyme A biosynthesis</keyword>
<dbReference type="AlphaFoldDB" id="A0A4Q9KMI3"/>
<dbReference type="UniPathway" id="UPA00241">
    <property type="reaction ID" value="UER00355"/>
</dbReference>
<dbReference type="GO" id="GO:0005737">
    <property type="term" value="C:cytoplasm"/>
    <property type="evidence" value="ECO:0007669"/>
    <property type="project" value="UniProtKB-SubCell"/>
</dbReference>
<dbReference type="InterPro" id="IPR001980">
    <property type="entry name" value="PPAT"/>
</dbReference>
<gene>
    <name evidence="9" type="primary">coaD</name>
    <name evidence="11" type="ORF">ET996_03970</name>
</gene>
<dbReference type="EMBL" id="SDMR01000003">
    <property type="protein sequence ID" value="TBT95614.1"/>
    <property type="molecule type" value="Genomic_DNA"/>
</dbReference>
<feature type="binding site" evidence="9">
    <location>
        <position position="40"/>
    </location>
    <ligand>
        <name>substrate</name>
    </ligand>
</feature>
<dbReference type="Pfam" id="PF01467">
    <property type="entry name" value="CTP_transf_like"/>
    <property type="match status" value="1"/>
</dbReference>
<dbReference type="GO" id="GO:0015937">
    <property type="term" value="P:coenzyme A biosynthetic process"/>
    <property type="evidence" value="ECO:0007669"/>
    <property type="project" value="UniProtKB-UniRule"/>
</dbReference>
<comment type="similarity">
    <text evidence="9">Belongs to the bacterial CoaD family.</text>
</comment>
<dbReference type="SUPFAM" id="SSF52374">
    <property type="entry name" value="Nucleotidylyl transferase"/>
    <property type="match status" value="1"/>
</dbReference>
<dbReference type="RefSeq" id="WP_131171266.1">
    <property type="nucleotide sequence ID" value="NZ_FXTL01000003.1"/>
</dbReference>
<feature type="site" description="Transition state stabilizer" evidence="9">
    <location>
        <position position="16"/>
    </location>
</feature>
<dbReference type="CDD" id="cd02163">
    <property type="entry name" value="PPAT"/>
    <property type="match status" value="1"/>
</dbReference>
<dbReference type="GO" id="GO:0005524">
    <property type="term" value="F:ATP binding"/>
    <property type="evidence" value="ECO:0007669"/>
    <property type="project" value="UniProtKB-KW"/>
</dbReference>
<dbReference type="NCBIfam" id="TIGR01510">
    <property type="entry name" value="coaD_prev_kdtB"/>
    <property type="match status" value="1"/>
</dbReference>
<comment type="function">
    <text evidence="9">Reversibly transfers an adenylyl group from ATP to 4'-phosphopantetheine, yielding dephospho-CoA (dPCoA) and pyrophosphate.</text>
</comment>
<evidence type="ECO:0000259" key="10">
    <source>
        <dbReference type="Pfam" id="PF01467"/>
    </source>
</evidence>
<sequence>MRAICPGSFDPVTYGHLDIIDRAHAMFGEVLVAVGRNSAKNYLFDAQERVALLKDALGARDGIEVVVLEGLLVDFSRAHGCGVIVKGVRFAGDFEFELPMAQMNSRLTGIETVLLPATTRWGAVSSTIVREVASYGGDVSEFVPASVNTAIRDRVAQRKEAKS</sequence>
<evidence type="ECO:0000256" key="1">
    <source>
        <dbReference type="ARBA" id="ARBA00022490"/>
    </source>
</evidence>
<comment type="pathway">
    <text evidence="9">Cofactor biosynthesis; coenzyme A biosynthesis; CoA from (R)-pantothenate: step 4/5.</text>
</comment>
<comment type="caution">
    <text evidence="11">The sequence shown here is derived from an EMBL/GenBank/DDBJ whole genome shotgun (WGS) entry which is preliminary data.</text>
</comment>
<dbReference type="Proteomes" id="UP000291933">
    <property type="component" value="Unassembled WGS sequence"/>
</dbReference>
<evidence type="ECO:0000256" key="3">
    <source>
        <dbReference type="ARBA" id="ARBA00022695"/>
    </source>
</evidence>
<dbReference type="GO" id="GO:0004595">
    <property type="term" value="F:pantetheine-phosphate adenylyltransferase activity"/>
    <property type="evidence" value="ECO:0007669"/>
    <property type="project" value="UniProtKB-UniRule"/>
</dbReference>
<feature type="binding site" evidence="9">
    <location>
        <begin position="121"/>
        <end position="127"/>
    </location>
    <ligand>
        <name>ATP</name>
        <dbReference type="ChEBI" id="CHEBI:30616"/>
    </ligand>
</feature>
<organism evidence="11 12">
    <name type="scientific">Propioniciclava tarda</name>
    <dbReference type="NCBI Taxonomy" id="433330"/>
    <lineage>
        <taxon>Bacteria</taxon>
        <taxon>Bacillati</taxon>
        <taxon>Actinomycetota</taxon>
        <taxon>Actinomycetes</taxon>
        <taxon>Propionibacteriales</taxon>
        <taxon>Propionibacteriaceae</taxon>
        <taxon>Propioniciclava</taxon>
    </lineage>
</organism>
<evidence type="ECO:0000256" key="7">
    <source>
        <dbReference type="ARBA" id="ARBA00022993"/>
    </source>
</evidence>
<keyword evidence="5 9" id="KW-0067">ATP-binding</keyword>
<dbReference type="InterPro" id="IPR014729">
    <property type="entry name" value="Rossmann-like_a/b/a_fold"/>
</dbReference>
<comment type="cofactor">
    <cofactor evidence="9">
        <name>Mg(2+)</name>
        <dbReference type="ChEBI" id="CHEBI:18420"/>
    </cofactor>
</comment>
<protein>
    <recommendedName>
        <fullName evidence="9">Phosphopantetheine adenylyltransferase</fullName>
        <ecNumber evidence="9">2.7.7.3</ecNumber>
    </recommendedName>
    <alternativeName>
        <fullName evidence="9">Dephospho-CoA pyrophosphorylase</fullName>
    </alternativeName>
    <alternativeName>
        <fullName evidence="9">Pantetheine-phosphate adenylyltransferase</fullName>
        <shortName evidence="9">PPAT</shortName>
    </alternativeName>
</protein>
<evidence type="ECO:0000256" key="6">
    <source>
        <dbReference type="ARBA" id="ARBA00022842"/>
    </source>
</evidence>
<dbReference type="InterPro" id="IPR004821">
    <property type="entry name" value="Cyt_trans-like"/>
</dbReference>
<dbReference type="Gene3D" id="3.40.50.620">
    <property type="entry name" value="HUPs"/>
    <property type="match status" value="1"/>
</dbReference>